<feature type="transmembrane region" description="Helical" evidence="1">
    <location>
        <begin position="291"/>
        <end position="311"/>
    </location>
</feature>
<dbReference type="InterPro" id="IPR058514">
    <property type="entry name" value="DUF8201"/>
</dbReference>
<dbReference type="RefSeq" id="WP_073149638.1">
    <property type="nucleotide sequence ID" value="NZ_FQYY01000004.1"/>
</dbReference>
<evidence type="ECO:0000259" key="2">
    <source>
        <dbReference type="Pfam" id="PF26626"/>
    </source>
</evidence>
<dbReference type="STRING" id="579105.SAMN04488096_104110"/>
<dbReference type="Pfam" id="PF26626">
    <property type="entry name" value="DUF8201"/>
    <property type="match status" value="1"/>
</dbReference>
<feature type="transmembrane region" description="Helical" evidence="1">
    <location>
        <begin position="33"/>
        <end position="53"/>
    </location>
</feature>
<accession>A0A1M6DQW5</accession>
<dbReference type="EMBL" id="FQYY01000004">
    <property type="protein sequence ID" value="SHI75368.1"/>
    <property type="molecule type" value="Genomic_DNA"/>
</dbReference>
<keyword evidence="1" id="KW-1133">Transmembrane helix</keyword>
<proteinExistence type="predicted"/>
<dbReference type="NCBIfam" id="NF047510">
    <property type="entry name" value="LIC_10190_fam"/>
    <property type="match status" value="1"/>
</dbReference>
<feature type="transmembrane region" description="Helical" evidence="1">
    <location>
        <begin position="426"/>
        <end position="444"/>
    </location>
</feature>
<protein>
    <recommendedName>
        <fullName evidence="2">DUF8201 domain-containing protein</fullName>
    </recommendedName>
</protein>
<feature type="domain" description="DUF8201" evidence="2">
    <location>
        <begin position="1"/>
        <end position="432"/>
    </location>
</feature>
<feature type="transmembrane region" description="Helical" evidence="1">
    <location>
        <begin position="98"/>
        <end position="120"/>
    </location>
</feature>
<dbReference type="Proteomes" id="UP000184225">
    <property type="component" value="Unassembled WGS sequence"/>
</dbReference>
<feature type="transmembrane region" description="Helical" evidence="1">
    <location>
        <begin position="402"/>
        <end position="420"/>
    </location>
</feature>
<organism evidence="3 4">
    <name type="scientific">Mesonia phycicola</name>
    <dbReference type="NCBI Taxonomy" id="579105"/>
    <lineage>
        <taxon>Bacteria</taxon>
        <taxon>Pseudomonadati</taxon>
        <taxon>Bacteroidota</taxon>
        <taxon>Flavobacteriia</taxon>
        <taxon>Flavobacteriales</taxon>
        <taxon>Flavobacteriaceae</taxon>
        <taxon>Mesonia</taxon>
    </lineage>
</organism>
<evidence type="ECO:0000313" key="3">
    <source>
        <dbReference type="EMBL" id="SHI75368.1"/>
    </source>
</evidence>
<evidence type="ECO:0000313" key="4">
    <source>
        <dbReference type="Proteomes" id="UP000184225"/>
    </source>
</evidence>
<feature type="transmembrane region" description="Helical" evidence="1">
    <location>
        <begin position="6"/>
        <end position="26"/>
    </location>
</feature>
<feature type="transmembrane region" description="Helical" evidence="1">
    <location>
        <begin position="59"/>
        <end position="77"/>
    </location>
</feature>
<feature type="transmembrane region" description="Helical" evidence="1">
    <location>
        <begin position="176"/>
        <end position="194"/>
    </location>
</feature>
<name>A0A1M6DQW5_9FLAO</name>
<keyword evidence="1" id="KW-0812">Transmembrane</keyword>
<gene>
    <name evidence="3" type="ORF">SAMN04488096_104110</name>
</gene>
<feature type="transmembrane region" description="Helical" evidence="1">
    <location>
        <begin position="201"/>
        <end position="220"/>
    </location>
</feature>
<keyword evidence="4" id="KW-1185">Reference proteome</keyword>
<feature type="transmembrane region" description="Helical" evidence="1">
    <location>
        <begin position="377"/>
        <end position="395"/>
    </location>
</feature>
<feature type="transmembrane region" description="Helical" evidence="1">
    <location>
        <begin position="255"/>
        <end position="279"/>
    </location>
</feature>
<dbReference type="InterPro" id="IPR058065">
    <property type="entry name" value="LIC_10190-like"/>
</dbReference>
<reference evidence="3 4" key="1">
    <citation type="submission" date="2016-11" db="EMBL/GenBank/DDBJ databases">
        <authorList>
            <person name="Jaros S."/>
            <person name="Januszkiewicz K."/>
            <person name="Wedrychowicz H."/>
        </authorList>
    </citation>
    <scope>NUCLEOTIDE SEQUENCE [LARGE SCALE GENOMIC DNA]</scope>
    <source>
        <strain evidence="3 4">DSM 21425</strain>
    </source>
</reference>
<sequence length="568" mass="66868">MLLIFISWIYIFYAATVWGITFNNLFKLKENNHLITQILGLFSITIITAISCFFTSINIGFYIVFFLASLLLAYFKRKQLKIYITNLKIRFFNLSKPLQIAFFIFSWLCLAQASTLPYIIDNESYYLQTIKWLNEYGFVKGLSNLHLFFAQTSGWHILQSAFNFSFLTNKLNDLSAYIYFLVAFYSFEKINLIFKEKSIQIAHYFIAIVPLVSVLFFQFISSPSPDIPVFLFSFLIFYKLLKNWNNLSITDFKNITFICFFILLIKISSVYIVCIPIILLAANYQKFKKSLVTLFSVGLFVLAIFIGKNQWLTGYPLFPLQTFKWLTSDYSIPEAYQSFFFKTNKVYAYKISYLEYQELSILQRLKVWLSLPKLHGVFNKLILALIIIFPFFIILKKKIYQPLLAIYSLACIQLAVLFITSPQYRFFLVFILTLVALLIFIIFQKKILIKIALPLSLIITSFILLFPFKLDSFTTNKFTQNNSSFKLSYIIFPHKNSKYNYTYHKEKIGNLKYNNPTNQEFFWITGDGDLPVIKKEQLEYFKNKYHYYPQLRTGNLKDGFYSKSIDND</sequence>
<feature type="transmembrane region" description="Helical" evidence="1">
    <location>
        <begin position="451"/>
        <end position="468"/>
    </location>
</feature>
<dbReference type="OrthoDB" id="344987at2"/>
<dbReference type="AlphaFoldDB" id="A0A1M6DQW5"/>
<evidence type="ECO:0000256" key="1">
    <source>
        <dbReference type="SAM" id="Phobius"/>
    </source>
</evidence>
<keyword evidence="1" id="KW-0472">Membrane</keyword>